<name>A0A2R9SMZ5_9BACL</name>
<evidence type="ECO:0000313" key="1">
    <source>
        <dbReference type="EMBL" id="EFU38746.1"/>
    </source>
</evidence>
<dbReference type="Proteomes" id="UP000003094">
    <property type="component" value="Unassembled WGS sequence"/>
</dbReference>
<gene>
    <name evidence="1" type="ORF">PVOR_28359</name>
</gene>
<dbReference type="EMBL" id="ADHJ01000048">
    <property type="protein sequence ID" value="EFU38746.1"/>
    <property type="molecule type" value="Genomic_DNA"/>
</dbReference>
<comment type="caution">
    <text evidence="1">The sequence shown here is derived from an EMBL/GenBank/DDBJ whole genome shotgun (WGS) entry which is preliminary data.</text>
</comment>
<dbReference type="AlphaFoldDB" id="A0A2R9SMZ5"/>
<accession>A0A2R9SMZ5</accession>
<evidence type="ECO:0000313" key="2">
    <source>
        <dbReference type="Proteomes" id="UP000003094"/>
    </source>
</evidence>
<dbReference type="KEGG" id="pvo:PVOR_28359"/>
<sequence>MGPFAYFPNKGNPSGVLPAFLADIPMFHQVSSLQGYRELQK</sequence>
<keyword evidence="2" id="KW-1185">Reference proteome</keyword>
<proteinExistence type="predicted"/>
<organism evidence="1 2">
    <name type="scientific">Paenibacillus vortex V453</name>
    <dbReference type="NCBI Taxonomy" id="715225"/>
    <lineage>
        <taxon>Bacteria</taxon>
        <taxon>Bacillati</taxon>
        <taxon>Bacillota</taxon>
        <taxon>Bacilli</taxon>
        <taxon>Bacillales</taxon>
        <taxon>Paenibacillaceae</taxon>
        <taxon>Paenibacillus</taxon>
    </lineage>
</organism>
<protein>
    <submittedName>
        <fullName evidence="1">Uncharacterized protein</fullName>
    </submittedName>
</protein>
<reference evidence="1 2" key="1">
    <citation type="journal article" date="2010" name="BMC Genomics">
        <title>Genome sequence of the pattern forming Paenibacillus vortex bacterium reveals potential for thriving in complex environments.</title>
        <authorList>
            <person name="Sirota-Madi A."/>
            <person name="Olender T."/>
            <person name="Helman Y."/>
            <person name="Ingham C."/>
            <person name="Brainis I."/>
            <person name="Roth D."/>
            <person name="Hagi E."/>
            <person name="Brodsky L."/>
            <person name="Leshkowitz D."/>
            <person name="Galatenko V."/>
            <person name="Nikolaev V."/>
            <person name="Mugasimangalam R.C."/>
            <person name="Bransburg-Zabary S."/>
            <person name="Gutnick D.L."/>
            <person name="Lancet D."/>
            <person name="Ben-Jacob E."/>
        </authorList>
    </citation>
    <scope>NUCLEOTIDE SEQUENCE [LARGE SCALE GENOMIC DNA]</scope>
    <source>
        <strain evidence="1 2">V453</strain>
    </source>
</reference>